<dbReference type="InterPro" id="IPR003734">
    <property type="entry name" value="DUF155"/>
</dbReference>
<dbReference type="RefSeq" id="XP_028880145.1">
    <property type="nucleotide sequence ID" value="XM_029028442.1"/>
</dbReference>
<protein>
    <recommendedName>
        <fullName evidence="4">DUF155 domain-containing protein</fullName>
    </recommendedName>
</protein>
<evidence type="ECO:0000313" key="6">
    <source>
        <dbReference type="Proteomes" id="UP000192257"/>
    </source>
</evidence>
<dbReference type="Pfam" id="PF02582">
    <property type="entry name" value="DUF155"/>
    <property type="match status" value="1"/>
</dbReference>
<accession>A0A1X0NPG6</accession>
<dbReference type="EMBL" id="NBCO01000030">
    <property type="protein sequence ID" value="ORC86079.1"/>
    <property type="molecule type" value="Genomic_DNA"/>
</dbReference>
<gene>
    <name evidence="5" type="ORF">TM35_000301190</name>
</gene>
<dbReference type="VEuPathDB" id="TriTrypDB:TM35_000301190"/>
<evidence type="ECO:0000256" key="1">
    <source>
        <dbReference type="ARBA" id="ARBA00008306"/>
    </source>
</evidence>
<keyword evidence="3" id="KW-1133">Transmembrane helix</keyword>
<feature type="transmembrane region" description="Helical" evidence="3">
    <location>
        <begin position="524"/>
        <end position="543"/>
    </location>
</feature>
<feature type="domain" description="DUF155" evidence="4">
    <location>
        <begin position="302"/>
        <end position="496"/>
    </location>
</feature>
<dbReference type="InterPro" id="IPR051624">
    <property type="entry name" value="RMD1/Sad1-interacting"/>
</dbReference>
<keyword evidence="3" id="KW-0472">Membrane</keyword>
<evidence type="ECO:0000313" key="5">
    <source>
        <dbReference type="EMBL" id="ORC86079.1"/>
    </source>
</evidence>
<dbReference type="OrthoDB" id="18302at2759"/>
<dbReference type="STRING" id="67003.A0A1X0NPG6"/>
<feature type="compositionally biased region" description="Low complexity" evidence="2">
    <location>
        <begin position="260"/>
        <end position="283"/>
    </location>
</feature>
<feature type="compositionally biased region" description="Low complexity" evidence="2">
    <location>
        <begin position="242"/>
        <end position="253"/>
    </location>
</feature>
<dbReference type="PANTHER" id="PTHR16255:SF1">
    <property type="entry name" value="REQUIRED FOR MEIOTIC NUCLEAR DIVISION PROTEIN 1 HOMOLOG"/>
    <property type="match status" value="1"/>
</dbReference>
<keyword evidence="3" id="KW-0812">Transmembrane</keyword>
<feature type="region of interest" description="Disordered" evidence="2">
    <location>
        <begin position="238"/>
        <end position="284"/>
    </location>
</feature>
<dbReference type="Proteomes" id="UP000192257">
    <property type="component" value="Unassembled WGS sequence"/>
</dbReference>
<name>A0A1X0NPG6_9TRYP</name>
<comment type="caution">
    <text evidence="5">The sequence shown here is derived from an EMBL/GenBank/DDBJ whole genome shotgun (WGS) entry which is preliminary data.</text>
</comment>
<evidence type="ECO:0000259" key="4">
    <source>
        <dbReference type="Pfam" id="PF02582"/>
    </source>
</evidence>
<dbReference type="GeneID" id="39988222"/>
<keyword evidence="6" id="KW-1185">Reference proteome</keyword>
<comment type="similarity">
    <text evidence="1">Belongs to the RMD1/sif2 family.</text>
</comment>
<proteinExistence type="inferred from homology"/>
<dbReference type="GO" id="GO:0005739">
    <property type="term" value="C:mitochondrion"/>
    <property type="evidence" value="ECO:0007669"/>
    <property type="project" value="UniProtKB-ARBA"/>
</dbReference>
<sequence length="553" mass="61285">MTDSESDMGIIHLRNRLLELMYSSEAVLSVDQIARILAVDESRIVHELKRVSQHDVLYDPIAGTVRVQAQRPSDAGVSAELTDGPHSLLAGAASVKAHAAAAGGAAVAAGAVEGTVALKNAEGGGNGSGLRYTGGSHYVRYGSDGGHYFQSRGGRAVATKSALRKTKYRRPVGAEAVGGVVSAGEDESTSPKGRVGYVCVADEFRLSELEVYYRSQGFYTKFDFDVLHIRFSDKEMSAKSARGTTSGTTTTSHGSGGRGTDNTSSGANNGNTNTGNNMGGDNTVEWKPTTAVNHPRKAGFDLFVFEYGAIVWWGFDQRFFKIVENDFMLPNSPIARYMVNRYMTQLVSENYPVWCTYTLTRKETLEPDEHFRERLRFDHFIIPYGRGDFDTGNVSMLCASHALAQSAKIDYLELKVQELAESCSPLPRELREKGRATITERRLLQLRGEVLSYRLMLKSGSNLMDEPDFFWENAYLKPVFQATKECFEIAERVEALDNKLDAANEILSMLAEEFSQRHGARLEWIVIWLVFAEVVIGVLELLIDLKPWFYRKV</sequence>
<reference evidence="5 6" key="1">
    <citation type="submission" date="2017-03" db="EMBL/GenBank/DDBJ databases">
        <title>An alternative strategy for trypanosome survival in the mammalian bloodstream revealed through genome and transcriptome analysis of the ubiquitous bovine parasite Trypanosoma (Megatrypanum) theileri.</title>
        <authorList>
            <person name="Kelly S."/>
            <person name="Ivens A."/>
            <person name="Mott A."/>
            <person name="O'Neill E."/>
            <person name="Emms D."/>
            <person name="Macleod O."/>
            <person name="Voorheis P."/>
            <person name="Matthews J."/>
            <person name="Matthews K."/>
            <person name="Carrington M."/>
        </authorList>
    </citation>
    <scope>NUCLEOTIDE SEQUENCE [LARGE SCALE GENOMIC DNA]</scope>
    <source>
        <strain evidence="5">Edinburgh</strain>
    </source>
</reference>
<evidence type="ECO:0000256" key="3">
    <source>
        <dbReference type="SAM" id="Phobius"/>
    </source>
</evidence>
<dbReference type="PANTHER" id="PTHR16255">
    <property type="entry name" value="REQUIRED FOR MEIOTIC NUCLEAR DIVISION PROTEIN 1 HOMOLOG"/>
    <property type="match status" value="1"/>
</dbReference>
<dbReference type="AlphaFoldDB" id="A0A1X0NPG6"/>
<evidence type="ECO:0000256" key="2">
    <source>
        <dbReference type="SAM" id="MobiDB-lite"/>
    </source>
</evidence>
<organism evidence="5 6">
    <name type="scientific">Trypanosoma theileri</name>
    <dbReference type="NCBI Taxonomy" id="67003"/>
    <lineage>
        <taxon>Eukaryota</taxon>
        <taxon>Discoba</taxon>
        <taxon>Euglenozoa</taxon>
        <taxon>Kinetoplastea</taxon>
        <taxon>Metakinetoplastina</taxon>
        <taxon>Trypanosomatida</taxon>
        <taxon>Trypanosomatidae</taxon>
        <taxon>Trypanosoma</taxon>
    </lineage>
</organism>